<dbReference type="InterPro" id="IPR007627">
    <property type="entry name" value="RNA_pol_sigma70_r2"/>
</dbReference>
<feature type="domain" description="RNA polymerase sigma-70 region 2" evidence="7">
    <location>
        <begin position="22"/>
        <end position="88"/>
    </location>
</feature>
<dbReference type="AlphaFoldDB" id="A0A399SI05"/>
<keyword evidence="3" id="KW-0731">Sigma factor</keyword>
<evidence type="ECO:0000259" key="8">
    <source>
        <dbReference type="Pfam" id="PF08281"/>
    </source>
</evidence>
<protein>
    <submittedName>
        <fullName evidence="9">RNA polymerase sigma factor</fullName>
    </submittedName>
</protein>
<comment type="similarity">
    <text evidence="1">Belongs to the sigma-70 factor family. ECF subfamily.</text>
</comment>
<dbReference type="NCBIfam" id="TIGR02937">
    <property type="entry name" value="sigma70-ECF"/>
    <property type="match status" value="1"/>
</dbReference>
<sequence>MLDENRCLHDIAQGSEVALKQLYEHFSDRVFNTLLSYAKNTEDAEELLQDVFITIFNTAPSFQFNSSAGTWVYRIAVNKALDFLRKKKSKKRFGIFTSLYTNDSVETKYEAVDFVHPGVKLENKEDAALLLKAMDVLPENQKTAFILTQIEGLPQQEVADIMNQSRKSVESLVQRAKSNLRQELEKDFPDRRKSKNNTSKEI</sequence>
<gene>
    <name evidence="9" type="ORF">D1627_03385</name>
</gene>
<keyword evidence="10" id="KW-1185">Reference proteome</keyword>
<evidence type="ECO:0000259" key="7">
    <source>
        <dbReference type="Pfam" id="PF04542"/>
    </source>
</evidence>
<evidence type="ECO:0000256" key="5">
    <source>
        <dbReference type="ARBA" id="ARBA00023163"/>
    </source>
</evidence>
<feature type="domain" description="RNA polymerase sigma factor 70 region 4 type 2" evidence="8">
    <location>
        <begin position="129"/>
        <end position="179"/>
    </location>
</feature>
<dbReference type="InterPro" id="IPR036388">
    <property type="entry name" value="WH-like_DNA-bd_sf"/>
</dbReference>
<evidence type="ECO:0000256" key="2">
    <source>
        <dbReference type="ARBA" id="ARBA00023015"/>
    </source>
</evidence>
<dbReference type="GO" id="GO:0003677">
    <property type="term" value="F:DNA binding"/>
    <property type="evidence" value="ECO:0007669"/>
    <property type="project" value="UniProtKB-KW"/>
</dbReference>
<proteinExistence type="inferred from homology"/>
<dbReference type="InterPro" id="IPR013324">
    <property type="entry name" value="RNA_pol_sigma_r3/r4-like"/>
</dbReference>
<dbReference type="OrthoDB" id="9780326at2"/>
<dbReference type="Proteomes" id="UP000266005">
    <property type="component" value="Unassembled WGS sequence"/>
</dbReference>
<accession>A0A399SI05</accession>
<dbReference type="Gene3D" id="1.10.10.10">
    <property type="entry name" value="Winged helix-like DNA-binding domain superfamily/Winged helix DNA-binding domain"/>
    <property type="match status" value="1"/>
</dbReference>
<dbReference type="GO" id="GO:0016987">
    <property type="term" value="F:sigma factor activity"/>
    <property type="evidence" value="ECO:0007669"/>
    <property type="project" value="UniProtKB-KW"/>
</dbReference>
<evidence type="ECO:0000256" key="3">
    <source>
        <dbReference type="ARBA" id="ARBA00023082"/>
    </source>
</evidence>
<reference evidence="10" key="1">
    <citation type="submission" date="2018-08" db="EMBL/GenBank/DDBJ databases">
        <title>Mucilaginibacter sp. MYSH2.</title>
        <authorList>
            <person name="Seo T."/>
        </authorList>
    </citation>
    <scope>NUCLEOTIDE SEQUENCE [LARGE SCALE GENOMIC DNA]</scope>
    <source>
        <strain evidence="10">KIRAN</strain>
    </source>
</reference>
<dbReference type="PANTHER" id="PTHR43133">
    <property type="entry name" value="RNA POLYMERASE ECF-TYPE SIGMA FACTO"/>
    <property type="match status" value="1"/>
</dbReference>
<keyword evidence="5" id="KW-0804">Transcription</keyword>
<evidence type="ECO:0000256" key="6">
    <source>
        <dbReference type="SAM" id="MobiDB-lite"/>
    </source>
</evidence>
<organism evidence="9 10">
    <name type="scientific">Pontibacter oryzae</name>
    <dbReference type="NCBI Taxonomy" id="2304593"/>
    <lineage>
        <taxon>Bacteria</taxon>
        <taxon>Pseudomonadati</taxon>
        <taxon>Bacteroidota</taxon>
        <taxon>Cytophagia</taxon>
        <taxon>Cytophagales</taxon>
        <taxon>Hymenobacteraceae</taxon>
        <taxon>Pontibacter</taxon>
    </lineage>
</organism>
<dbReference type="SUPFAM" id="SSF88659">
    <property type="entry name" value="Sigma3 and sigma4 domains of RNA polymerase sigma factors"/>
    <property type="match status" value="1"/>
</dbReference>
<dbReference type="EMBL" id="QWGE01000001">
    <property type="protein sequence ID" value="RIJ42898.1"/>
    <property type="molecule type" value="Genomic_DNA"/>
</dbReference>
<evidence type="ECO:0000256" key="1">
    <source>
        <dbReference type="ARBA" id="ARBA00010641"/>
    </source>
</evidence>
<dbReference type="SUPFAM" id="SSF88946">
    <property type="entry name" value="Sigma2 domain of RNA polymerase sigma factors"/>
    <property type="match status" value="1"/>
</dbReference>
<dbReference type="Gene3D" id="1.10.1740.10">
    <property type="match status" value="1"/>
</dbReference>
<feature type="compositionally biased region" description="Basic and acidic residues" evidence="6">
    <location>
        <begin position="180"/>
        <end position="191"/>
    </location>
</feature>
<keyword evidence="2" id="KW-0805">Transcription regulation</keyword>
<dbReference type="Pfam" id="PF04542">
    <property type="entry name" value="Sigma70_r2"/>
    <property type="match status" value="1"/>
</dbReference>
<dbReference type="GO" id="GO:0006352">
    <property type="term" value="P:DNA-templated transcription initiation"/>
    <property type="evidence" value="ECO:0007669"/>
    <property type="project" value="InterPro"/>
</dbReference>
<keyword evidence="4" id="KW-0238">DNA-binding</keyword>
<dbReference type="Pfam" id="PF08281">
    <property type="entry name" value="Sigma70_r4_2"/>
    <property type="match status" value="1"/>
</dbReference>
<evidence type="ECO:0000313" key="9">
    <source>
        <dbReference type="EMBL" id="RIJ42898.1"/>
    </source>
</evidence>
<dbReference type="InterPro" id="IPR013249">
    <property type="entry name" value="RNA_pol_sigma70_r4_t2"/>
</dbReference>
<evidence type="ECO:0000256" key="4">
    <source>
        <dbReference type="ARBA" id="ARBA00023125"/>
    </source>
</evidence>
<evidence type="ECO:0000313" key="10">
    <source>
        <dbReference type="Proteomes" id="UP000266005"/>
    </source>
</evidence>
<dbReference type="RefSeq" id="WP_119430780.1">
    <property type="nucleotide sequence ID" value="NZ_QWGE01000001.1"/>
</dbReference>
<comment type="caution">
    <text evidence="9">The sequence shown here is derived from an EMBL/GenBank/DDBJ whole genome shotgun (WGS) entry which is preliminary data.</text>
</comment>
<name>A0A399SI05_9BACT</name>
<dbReference type="PANTHER" id="PTHR43133:SF8">
    <property type="entry name" value="RNA POLYMERASE SIGMA FACTOR HI_1459-RELATED"/>
    <property type="match status" value="1"/>
</dbReference>
<dbReference type="InterPro" id="IPR039425">
    <property type="entry name" value="RNA_pol_sigma-70-like"/>
</dbReference>
<dbReference type="InterPro" id="IPR013325">
    <property type="entry name" value="RNA_pol_sigma_r2"/>
</dbReference>
<feature type="region of interest" description="Disordered" evidence="6">
    <location>
        <begin position="180"/>
        <end position="202"/>
    </location>
</feature>
<dbReference type="InterPro" id="IPR014284">
    <property type="entry name" value="RNA_pol_sigma-70_dom"/>
</dbReference>
<dbReference type="CDD" id="cd06171">
    <property type="entry name" value="Sigma70_r4"/>
    <property type="match status" value="1"/>
</dbReference>